<comment type="caution">
    <text evidence="5">The sequence shown here is derived from an EMBL/GenBank/DDBJ whole genome shotgun (WGS) entry which is preliminary data.</text>
</comment>
<dbReference type="Gene3D" id="3.40.630.30">
    <property type="match status" value="1"/>
</dbReference>
<dbReference type="EMBL" id="JAHLFE010000065">
    <property type="protein sequence ID" value="MBU3843921.1"/>
    <property type="molecule type" value="Genomic_DNA"/>
</dbReference>
<dbReference type="AlphaFoldDB" id="A0A948TFA0"/>
<sequence length="223" mass="24990">MAWLSKWPLTNLLVVSLFKSNQNARTQLDEQLFADGSIACQSKSPQARTKDTASTRPHSAGETMDSAAFSYVIRRAQPADTEAIARLELDSAAYEGRLEPLNFTPTELARLWQERIRSLRYEVLVAEAGQTLLGFVGIMAPAGGNGFIQAIYIAPAFYHRGIGTQLLQVCEKIFKLRKCPRVVLYVEPKNHNGQSFYRKAGYVATNQKFRHLTVWVKEFASSC</sequence>
<dbReference type="InterPro" id="IPR050832">
    <property type="entry name" value="Bact_Acetyltransf"/>
</dbReference>
<dbReference type="PANTHER" id="PTHR43877">
    <property type="entry name" value="AMINOALKYLPHOSPHONATE N-ACETYLTRANSFERASE-RELATED-RELATED"/>
    <property type="match status" value="1"/>
</dbReference>
<reference evidence="5" key="1">
    <citation type="journal article" date="2021" name="PeerJ">
        <title>Extensive microbial diversity within the chicken gut microbiome revealed by metagenomics and culture.</title>
        <authorList>
            <person name="Gilroy R."/>
            <person name="Ravi A."/>
            <person name="Getino M."/>
            <person name="Pursley I."/>
            <person name="Horton D.L."/>
            <person name="Alikhan N.F."/>
            <person name="Baker D."/>
            <person name="Gharbi K."/>
            <person name="Hall N."/>
            <person name="Watson M."/>
            <person name="Adriaenssens E.M."/>
            <person name="Foster-Nyarko E."/>
            <person name="Jarju S."/>
            <person name="Secka A."/>
            <person name="Antonio M."/>
            <person name="Oren A."/>
            <person name="Chaudhuri R.R."/>
            <person name="La Ragione R."/>
            <person name="Hildebrand F."/>
            <person name="Pallen M.J."/>
        </authorList>
    </citation>
    <scope>NUCLEOTIDE SEQUENCE</scope>
    <source>
        <strain evidence="5">378</strain>
    </source>
</reference>
<dbReference type="InterPro" id="IPR016181">
    <property type="entry name" value="Acyl_CoA_acyltransferase"/>
</dbReference>
<keyword evidence="1" id="KW-0808">Transferase</keyword>
<protein>
    <submittedName>
        <fullName evidence="5">GNAT family N-acetyltransferase</fullName>
    </submittedName>
</protein>
<feature type="domain" description="N-acetyltransferase" evidence="4">
    <location>
        <begin position="71"/>
        <end position="220"/>
    </location>
</feature>
<gene>
    <name evidence="5" type="ORF">H9847_03490</name>
</gene>
<evidence type="ECO:0000259" key="4">
    <source>
        <dbReference type="PROSITE" id="PS51186"/>
    </source>
</evidence>
<name>A0A948TFA0_9GAMM</name>
<dbReference type="Pfam" id="PF00583">
    <property type="entry name" value="Acetyltransf_1"/>
    <property type="match status" value="1"/>
</dbReference>
<dbReference type="InterPro" id="IPR000182">
    <property type="entry name" value="GNAT_dom"/>
</dbReference>
<dbReference type="PANTHER" id="PTHR43877:SF2">
    <property type="entry name" value="AMINOALKYLPHOSPHONATE N-ACETYLTRANSFERASE-RELATED"/>
    <property type="match status" value="1"/>
</dbReference>
<evidence type="ECO:0000256" key="2">
    <source>
        <dbReference type="ARBA" id="ARBA00023315"/>
    </source>
</evidence>
<evidence type="ECO:0000313" key="6">
    <source>
        <dbReference type="Proteomes" id="UP000733611"/>
    </source>
</evidence>
<evidence type="ECO:0000256" key="3">
    <source>
        <dbReference type="SAM" id="MobiDB-lite"/>
    </source>
</evidence>
<dbReference type="GO" id="GO:0016747">
    <property type="term" value="F:acyltransferase activity, transferring groups other than amino-acyl groups"/>
    <property type="evidence" value="ECO:0007669"/>
    <property type="project" value="InterPro"/>
</dbReference>
<proteinExistence type="predicted"/>
<dbReference type="PROSITE" id="PS51186">
    <property type="entry name" value="GNAT"/>
    <property type="match status" value="1"/>
</dbReference>
<keyword evidence="2" id="KW-0012">Acyltransferase</keyword>
<accession>A0A948TFA0</accession>
<evidence type="ECO:0000313" key="5">
    <source>
        <dbReference type="EMBL" id="MBU3843921.1"/>
    </source>
</evidence>
<reference evidence="5" key="2">
    <citation type="submission" date="2021-04" db="EMBL/GenBank/DDBJ databases">
        <authorList>
            <person name="Gilroy R."/>
        </authorList>
    </citation>
    <scope>NUCLEOTIDE SEQUENCE</scope>
    <source>
        <strain evidence="5">378</strain>
    </source>
</reference>
<dbReference type="Proteomes" id="UP000733611">
    <property type="component" value="Unassembled WGS sequence"/>
</dbReference>
<feature type="region of interest" description="Disordered" evidence="3">
    <location>
        <begin position="43"/>
        <end position="62"/>
    </location>
</feature>
<dbReference type="SUPFAM" id="SSF55729">
    <property type="entry name" value="Acyl-CoA N-acyltransferases (Nat)"/>
    <property type="match status" value="1"/>
</dbReference>
<organism evidence="5 6">
    <name type="scientific">Candidatus Anaerobiospirillum pullicola</name>
    <dbReference type="NCBI Taxonomy" id="2838451"/>
    <lineage>
        <taxon>Bacteria</taxon>
        <taxon>Pseudomonadati</taxon>
        <taxon>Pseudomonadota</taxon>
        <taxon>Gammaproteobacteria</taxon>
        <taxon>Aeromonadales</taxon>
        <taxon>Succinivibrionaceae</taxon>
        <taxon>Anaerobiospirillum</taxon>
    </lineage>
</organism>
<dbReference type="CDD" id="cd04301">
    <property type="entry name" value="NAT_SF"/>
    <property type="match status" value="1"/>
</dbReference>
<evidence type="ECO:0000256" key="1">
    <source>
        <dbReference type="ARBA" id="ARBA00022679"/>
    </source>
</evidence>